<name>A0ABR2JUN5_9EUKA</name>
<keyword evidence="6 9" id="KW-1133">Transmembrane helix</keyword>
<evidence type="ECO:0000256" key="5">
    <source>
        <dbReference type="ARBA" id="ARBA00022927"/>
    </source>
</evidence>
<reference evidence="10 11" key="1">
    <citation type="submission" date="2024-04" db="EMBL/GenBank/DDBJ databases">
        <title>Tritrichomonas musculus Genome.</title>
        <authorList>
            <person name="Alves-Ferreira E."/>
            <person name="Grigg M."/>
            <person name="Lorenzi H."/>
            <person name="Galac M."/>
        </authorList>
    </citation>
    <scope>NUCLEOTIDE SEQUENCE [LARGE SCALE GENOMIC DNA]</scope>
    <source>
        <strain evidence="10 11">EAF2021</strain>
    </source>
</reference>
<keyword evidence="3" id="KW-0813">Transport</keyword>
<evidence type="ECO:0000256" key="4">
    <source>
        <dbReference type="ARBA" id="ARBA00022692"/>
    </source>
</evidence>
<comment type="similarity">
    <text evidence="2">Belongs to the syntaxin family.</text>
</comment>
<evidence type="ECO:0000256" key="6">
    <source>
        <dbReference type="ARBA" id="ARBA00022989"/>
    </source>
</evidence>
<evidence type="ECO:0000256" key="3">
    <source>
        <dbReference type="ARBA" id="ARBA00022448"/>
    </source>
</evidence>
<evidence type="ECO:0000256" key="8">
    <source>
        <dbReference type="ARBA" id="ARBA00023136"/>
    </source>
</evidence>
<evidence type="ECO:0008006" key="12">
    <source>
        <dbReference type="Google" id="ProtNLM"/>
    </source>
</evidence>
<sequence length="291" mass="33619">MERTEEFFEYFSEYNSIGSASKVLDKADHNYFNEAANKIATLLYSINQSIEETRESYIDQYQTILARKSDMTNEERKIFIEQTAMSLHNSETFIEQLADNIKSGKMRLKGSAIDHAIGVLTCLNQSLNKSKRNFTIMKAQREQVQLKLSTIKANPPPINSTYISPSKTKYNPDLDSDDDNSSNFKIDINYQQQLEQEHDNVLNELLEFHDQLTQTERIAEEIATLTQTFNELMVEQTERIVVIRSEVEKATEDYESGTKEIKKSISKTKFQHLWMSVAILLLSLILIVKYS</sequence>
<evidence type="ECO:0000313" key="10">
    <source>
        <dbReference type="EMBL" id="KAK8881957.1"/>
    </source>
</evidence>
<accession>A0ABR2JUN5</accession>
<dbReference type="PANTHER" id="PTHR15959">
    <property type="entry name" value="SYNTAXIN-18"/>
    <property type="match status" value="1"/>
</dbReference>
<keyword evidence="8 9" id="KW-0472">Membrane</keyword>
<keyword evidence="11" id="KW-1185">Reference proteome</keyword>
<dbReference type="SUPFAM" id="SSF47661">
    <property type="entry name" value="t-snare proteins"/>
    <property type="match status" value="1"/>
</dbReference>
<proteinExistence type="inferred from homology"/>
<keyword evidence="4 9" id="KW-0812">Transmembrane</keyword>
<keyword evidence="7" id="KW-0175">Coiled coil</keyword>
<dbReference type="Gene3D" id="1.20.5.110">
    <property type="match status" value="1"/>
</dbReference>
<protein>
    <recommendedName>
        <fullName evidence="12">t-SNARE coiled-coil homology domain-containing protein</fullName>
    </recommendedName>
</protein>
<dbReference type="SUPFAM" id="SSF58038">
    <property type="entry name" value="SNARE fusion complex"/>
    <property type="match status" value="1"/>
</dbReference>
<comment type="caution">
    <text evidence="10">The sequence shown here is derived from an EMBL/GenBank/DDBJ whole genome shotgun (WGS) entry which is preliminary data.</text>
</comment>
<evidence type="ECO:0000313" key="11">
    <source>
        <dbReference type="Proteomes" id="UP001470230"/>
    </source>
</evidence>
<organism evidence="10 11">
    <name type="scientific">Tritrichomonas musculus</name>
    <dbReference type="NCBI Taxonomy" id="1915356"/>
    <lineage>
        <taxon>Eukaryota</taxon>
        <taxon>Metamonada</taxon>
        <taxon>Parabasalia</taxon>
        <taxon>Tritrichomonadida</taxon>
        <taxon>Tritrichomonadidae</taxon>
        <taxon>Tritrichomonas</taxon>
    </lineage>
</organism>
<dbReference type="EMBL" id="JAPFFF010000009">
    <property type="protein sequence ID" value="KAK8881957.1"/>
    <property type="molecule type" value="Genomic_DNA"/>
</dbReference>
<keyword evidence="5" id="KW-0653">Protein transport</keyword>
<evidence type="ECO:0000256" key="1">
    <source>
        <dbReference type="ARBA" id="ARBA00004211"/>
    </source>
</evidence>
<evidence type="ECO:0000256" key="9">
    <source>
        <dbReference type="SAM" id="Phobius"/>
    </source>
</evidence>
<dbReference type="InterPro" id="IPR010989">
    <property type="entry name" value="SNARE"/>
</dbReference>
<evidence type="ECO:0000256" key="2">
    <source>
        <dbReference type="ARBA" id="ARBA00009063"/>
    </source>
</evidence>
<gene>
    <name evidence="10" type="ORF">M9Y10_044595</name>
</gene>
<evidence type="ECO:0000256" key="7">
    <source>
        <dbReference type="ARBA" id="ARBA00023054"/>
    </source>
</evidence>
<dbReference type="Proteomes" id="UP001470230">
    <property type="component" value="Unassembled WGS sequence"/>
</dbReference>
<comment type="subcellular location">
    <subcellularLocation>
        <location evidence="1">Membrane</location>
        <topology evidence="1">Single-pass type IV membrane protein</topology>
    </subcellularLocation>
</comment>
<dbReference type="PANTHER" id="PTHR15959:SF0">
    <property type="entry name" value="SYNTAXIN-18"/>
    <property type="match status" value="1"/>
</dbReference>
<feature type="transmembrane region" description="Helical" evidence="9">
    <location>
        <begin position="272"/>
        <end position="290"/>
    </location>
</feature>